<dbReference type="KEGG" id="aoc:Aocu_13110"/>
<dbReference type="InterPro" id="IPR023214">
    <property type="entry name" value="HAD_sf"/>
</dbReference>
<keyword evidence="4 7" id="KW-1133">Transmembrane helix</keyword>
<dbReference type="InterPro" id="IPR008250">
    <property type="entry name" value="ATPase_P-typ_transduc_dom_A_sf"/>
</dbReference>
<dbReference type="InterPro" id="IPR001757">
    <property type="entry name" value="P_typ_ATPase"/>
</dbReference>
<dbReference type="SUPFAM" id="SSF81660">
    <property type="entry name" value="Metal cation-transporting ATPase, ATP-binding domain N"/>
    <property type="match status" value="1"/>
</dbReference>
<dbReference type="SUPFAM" id="SSF81665">
    <property type="entry name" value="Calcium ATPase, transmembrane domain M"/>
    <property type="match status" value="1"/>
</dbReference>
<feature type="transmembrane region" description="Helical" evidence="7">
    <location>
        <begin position="325"/>
        <end position="347"/>
    </location>
</feature>
<dbReference type="SUPFAM" id="SSF81653">
    <property type="entry name" value="Calcium ATPase, transduction domain A"/>
    <property type="match status" value="1"/>
</dbReference>
<dbReference type="SFLD" id="SFLDF00027">
    <property type="entry name" value="p-type_atpase"/>
    <property type="match status" value="1"/>
</dbReference>
<reference evidence="10" key="1">
    <citation type="submission" date="2014-05" db="EMBL/GenBank/DDBJ databases">
        <authorList>
            <person name="Kube M."/>
        </authorList>
    </citation>
    <scope>NUCLEOTIDE SEQUENCE [LARGE SCALE GENOMIC DNA]</scope>
</reference>
<dbReference type="SFLD" id="SFLDS00003">
    <property type="entry name" value="Haloacid_Dehalogenase"/>
    <property type="match status" value="1"/>
</dbReference>
<dbReference type="Gene3D" id="2.70.150.10">
    <property type="entry name" value="Calcium-transporting ATPase, cytoplasmic transduction domain A"/>
    <property type="match status" value="1"/>
</dbReference>
<evidence type="ECO:0000259" key="8">
    <source>
        <dbReference type="Pfam" id="PF00122"/>
    </source>
</evidence>
<dbReference type="Pfam" id="PF00702">
    <property type="entry name" value="Hydrolase"/>
    <property type="match status" value="1"/>
</dbReference>
<dbReference type="PATRIC" id="fig|35623.3.peg.1310"/>
<dbReference type="GO" id="GO:0016887">
    <property type="term" value="F:ATP hydrolysis activity"/>
    <property type="evidence" value="ECO:0007669"/>
    <property type="project" value="InterPro"/>
</dbReference>
<dbReference type="Gene3D" id="1.20.1110.10">
    <property type="entry name" value="Calcium-transporting ATPase, transmembrane domain"/>
    <property type="match status" value="1"/>
</dbReference>
<dbReference type="InterPro" id="IPR059000">
    <property type="entry name" value="ATPase_P-type_domA"/>
</dbReference>
<evidence type="ECO:0000256" key="3">
    <source>
        <dbReference type="ARBA" id="ARBA00022967"/>
    </source>
</evidence>
<feature type="transmembrane region" description="Helical" evidence="7">
    <location>
        <begin position="137"/>
        <end position="155"/>
    </location>
</feature>
<dbReference type="InterPro" id="IPR023298">
    <property type="entry name" value="ATPase_P-typ_TM_dom_sf"/>
</dbReference>
<evidence type="ECO:0000256" key="4">
    <source>
        <dbReference type="ARBA" id="ARBA00022989"/>
    </source>
</evidence>
<gene>
    <name evidence="9" type="ORF">Aocu_13110</name>
</gene>
<feature type="transmembrane region" description="Helical" evidence="7">
    <location>
        <begin position="283"/>
        <end position="305"/>
    </location>
</feature>
<dbReference type="InterPro" id="IPR036412">
    <property type="entry name" value="HAD-like_sf"/>
</dbReference>
<feature type="transmembrane region" description="Helical" evidence="7">
    <location>
        <begin position="671"/>
        <end position="691"/>
    </location>
</feature>
<keyword evidence="3" id="KW-1278">Translocase</keyword>
<accession>A0A061AD78</accession>
<dbReference type="STRING" id="35623.Aocu_13110"/>
<organism evidence="9 10">
    <name type="scientific">Acholeplasma oculi</name>
    <dbReference type="NCBI Taxonomy" id="35623"/>
    <lineage>
        <taxon>Bacteria</taxon>
        <taxon>Bacillati</taxon>
        <taxon>Mycoplasmatota</taxon>
        <taxon>Mollicutes</taxon>
        <taxon>Acholeplasmatales</taxon>
        <taxon>Acholeplasmataceae</taxon>
        <taxon>Acholeplasma</taxon>
    </lineage>
</organism>
<evidence type="ECO:0000256" key="1">
    <source>
        <dbReference type="ARBA" id="ARBA00004141"/>
    </source>
</evidence>
<keyword evidence="5 7" id="KW-0472">Membrane</keyword>
<feature type="transmembrane region" description="Helical" evidence="7">
    <location>
        <begin position="703"/>
        <end position="721"/>
    </location>
</feature>
<dbReference type="InterPro" id="IPR023299">
    <property type="entry name" value="ATPase_P-typ_cyto_dom_N"/>
</dbReference>
<proteinExistence type="predicted"/>
<dbReference type="OrthoDB" id="9813266at2"/>
<feature type="transmembrane region" description="Helical" evidence="7">
    <location>
        <begin position="741"/>
        <end position="761"/>
    </location>
</feature>
<keyword evidence="10" id="KW-1185">Reference proteome</keyword>
<feature type="transmembrane region" description="Helical" evidence="7">
    <location>
        <begin position="773"/>
        <end position="792"/>
    </location>
</feature>
<evidence type="ECO:0000256" key="7">
    <source>
        <dbReference type="SAM" id="Phobius"/>
    </source>
</evidence>
<dbReference type="PRINTS" id="PR00119">
    <property type="entry name" value="CATATPASE"/>
</dbReference>
<protein>
    <submittedName>
        <fullName evidence="9">Cation-transporting P-type ATPase</fullName>
    </submittedName>
</protein>
<feature type="region of interest" description="Disordered" evidence="6">
    <location>
        <begin position="1"/>
        <end position="36"/>
    </location>
</feature>
<dbReference type="HOGENOM" id="CLU_002360_5_1_14"/>
<dbReference type="PROSITE" id="PS00154">
    <property type="entry name" value="ATPASE_E1_E2"/>
    <property type="match status" value="1"/>
</dbReference>
<feature type="transmembrane region" description="Helical" evidence="7">
    <location>
        <begin position="804"/>
        <end position="824"/>
    </location>
</feature>
<dbReference type="InterPro" id="IPR044492">
    <property type="entry name" value="P_typ_ATPase_HD_dom"/>
</dbReference>
<evidence type="ECO:0000313" key="9">
    <source>
        <dbReference type="EMBL" id="CDR31384.1"/>
    </source>
</evidence>
<dbReference type="EMBL" id="LK028559">
    <property type="protein sequence ID" value="CDR31384.1"/>
    <property type="molecule type" value="Genomic_DNA"/>
</dbReference>
<dbReference type="Gene3D" id="3.40.50.1000">
    <property type="entry name" value="HAD superfamily/HAD-like"/>
    <property type="match status" value="1"/>
</dbReference>
<dbReference type="RefSeq" id="WP_079560670.1">
    <property type="nucleotide sequence ID" value="NZ_FUZK01000001.1"/>
</dbReference>
<dbReference type="PANTHER" id="PTHR42861">
    <property type="entry name" value="CALCIUM-TRANSPORTING ATPASE"/>
    <property type="match status" value="1"/>
</dbReference>
<dbReference type="PRINTS" id="PR00120">
    <property type="entry name" value="HATPASE"/>
</dbReference>
<dbReference type="AlphaFoldDB" id="A0A061AD78"/>
<dbReference type="Pfam" id="PF00122">
    <property type="entry name" value="E1-E2_ATPase"/>
    <property type="match status" value="1"/>
</dbReference>
<feature type="transmembrane region" description="Helical" evidence="7">
    <location>
        <begin position="110"/>
        <end position="131"/>
    </location>
</feature>
<dbReference type="Gene3D" id="3.40.1110.10">
    <property type="entry name" value="Calcium-transporting ATPase, cytoplasmic domain N"/>
    <property type="match status" value="1"/>
</dbReference>
<dbReference type="Proteomes" id="UP000032434">
    <property type="component" value="Chromosome 1"/>
</dbReference>
<evidence type="ECO:0000256" key="5">
    <source>
        <dbReference type="ARBA" id="ARBA00023136"/>
    </source>
</evidence>
<sequence length="885" mass="96871">MAKDSQNDLMALLDEPKTEDKPVRKKRGPKTVLVEEPPTMSGDPLGLIEAKTIVTETKVSSRIKSKDDIIVERYNPEVLLGLTSDDVEKRHLAGLVNVSEKGSTKTIGSIIISNVFTFFNLLIFSIVALLLATGAQFTQAVSVVIVAINTTIGIIQEINAKKMIDKLSLLSAPTAIVVRDGLEQEIGIVDVVIDDILKLSSGKQIIVDAVVREGTIEVNESLLTGESDPIVKRVGDTLYSGSFVISGSVYAQATAIGNDIYIEKLTSQAKKYKKPKSDIFRSLKLIVTTIGFFIIPIAGALYFLGLEGNYTNLIQPILVERTAGAIIGLIPSGLFLLTSVALAVGVVRLGQNNTLVQELYCIEMLARIDTLCLDKTGTITDGTMTVKSVIEYEQIPTLPLKQLVSAMLNAQNDANLTSDALYERFGNQKRIRHKAIIPFSSQRKFSAVEFDKFGTFAIGAPEFVLKDQYYTIAPEVEKQAHEGYRVLVIAKSAESITEDQKLVGKLKPVALIMIEDTIRPDAPDTIQYFKDNGVNVVVISGDNPLTVSRISQRAGILNAESYISLDGMSDKEVVRVANKYTVFGRVSPHQKKLLIESMKNNGHVVAMTGDGVNDILALREADTSIAMASGSEAARNVSHLVLMDSNFASMPKVVSEGRRVINNIQKVSKLYLTKTVFTFFLSMLVIIRGLMGYEALYPLKPSHLLIMELLVIGIPSFVIALEYNNNRITGNFLAKIIKDALPGALVVLVNALIIYALAYHLGLDVNLNAGEHSGISTLIALTATATSFMVLYSVTKPFNSRRALLFFITLSLAVFAVFLLPELLEIKPIVVINNVTSNDALTLPQNLLLIVLIYSSYPLMYVLTNLYKWLKQLAKNVVHVISDMK</sequence>
<dbReference type="GO" id="GO:0016020">
    <property type="term" value="C:membrane"/>
    <property type="evidence" value="ECO:0007669"/>
    <property type="project" value="UniProtKB-SubCell"/>
</dbReference>
<comment type="subcellular location">
    <subcellularLocation>
        <location evidence="1">Membrane</location>
        <topology evidence="1">Multi-pass membrane protein</topology>
    </subcellularLocation>
</comment>
<dbReference type="GO" id="GO:0005524">
    <property type="term" value="F:ATP binding"/>
    <property type="evidence" value="ECO:0007669"/>
    <property type="project" value="InterPro"/>
</dbReference>
<dbReference type="NCBIfam" id="TIGR01494">
    <property type="entry name" value="ATPase_P-type"/>
    <property type="match status" value="2"/>
</dbReference>
<name>A0A061AD78_9MOLU</name>
<dbReference type="InParanoid" id="A0A061AD78"/>
<evidence type="ECO:0000256" key="6">
    <source>
        <dbReference type="SAM" id="MobiDB-lite"/>
    </source>
</evidence>
<feature type="transmembrane region" description="Helical" evidence="7">
    <location>
        <begin position="844"/>
        <end position="863"/>
    </location>
</feature>
<feature type="domain" description="P-type ATPase A" evidence="8">
    <location>
        <begin position="170"/>
        <end position="269"/>
    </location>
</feature>
<dbReference type="SFLD" id="SFLDG00002">
    <property type="entry name" value="C1.7:_P-type_atpase_like"/>
    <property type="match status" value="1"/>
</dbReference>
<dbReference type="InterPro" id="IPR018303">
    <property type="entry name" value="ATPase_P-typ_P_site"/>
</dbReference>
<evidence type="ECO:0000313" key="10">
    <source>
        <dbReference type="Proteomes" id="UP000032434"/>
    </source>
</evidence>
<keyword evidence="2 7" id="KW-0812">Transmembrane</keyword>
<dbReference type="SUPFAM" id="SSF56784">
    <property type="entry name" value="HAD-like"/>
    <property type="match status" value="1"/>
</dbReference>
<evidence type="ECO:0000256" key="2">
    <source>
        <dbReference type="ARBA" id="ARBA00022692"/>
    </source>
</evidence>